<evidence type="ECO:0000256" key="16">
    <source>
        <dbReference type="ARBA" id="ARBA00032361"/>
    </source>
</evidence>
<evidence type="ECO:0000256" key="9">
    <source>
        <dbReference type="ARBA" id="ARBA00022692"/>
    </source>
</evidence>
<evidence type="ECO:0000256" key="8">
    <source>
        <dbReference type="ARBA" id="ARBA00022679"/>
    </source>
</evidence>
<comment type="similarity">
    <text evidence="4 18">Belongs to the CDP-alcohol phosphatidyltransferase class-I family.</text>
</comment>
<dbReference type="EMBL" id="KQ474076">
    <property type="protein sequence ID" value="KPV76606.1"/>
    <property type="molecule type" value="Genomic_DNA"/>
</dbReference>
<dbReference type="InterPro" id="IPR050324">
    <property type="entry name" value="CDP-alcohol_PTase-I"/>
</dbReference>
<reference evidence="20 21" key="1">
    <citation type="journal article" date="2015" name="Front. Microbiol.">
        <title>Genome sequence of the plant growth promoting endophytic yeast Rhodotorula graminis WP1.</title>
        <authorList>
            <person name="Firrincieli A."/>
            <person name="Otillar R."/>
            <person name="Salamov A."/>
            <person name="Schmutz J."/>
            <person name="Khan Z."/>
            <person name="Redman R.S."/>
            <person name="Fleck N.D."/>
            <person name="Lindquist E."/>
            <person name="Grigoriev I.V."/>
            <person name="Doty S.L."/>
        </authorList>
    </citation>
    <scope>NUCLEOTIDE SEQUENCE [LARGE SCALE GENOMIC DNA]</scope>
    <source>
        <strain evidence="20 21">WP1</strain>
    </source>
</reference>
<dbReference type="PANTHER" id="PTHR14269">
    <property type="entry name" value="CDP-DIACYLGLYCEROL--GLYCEROL-3-PHOSPHATE 3-PHOSPHATIDYLTRANSFERASE-RELATED"/>
    <property type="match status" value="1"/>
</dbReference>
<name>A0A194SB31_RHOGW</name>
<evidence type="ECO:0000313" key="20">
    <source>
        <dbReference type="EMBL" id="KPV76606.1"/>
    </source>
</evidence>
<evidence type="ECO:0000256" key="1">
    <source>
        <dbReference type="ARBA" id="ARBA00000287"/>
    </source>
</evidence>
<evidence type="ECO:0000256" key="2">
    <source>
        <dbReference type="ARBA" id="ARBA00004477"/>
    </source>
</evidence>
<gene>
    <name evidence="20" type="ORF">RHOBADRAFT_52591</name>
</gene>
<keyword evidence="12" id="KW-0443">Lipid metabolism</keyword>
<dbReference type="GO" id="GO:0005789">
    <property type="term" value="C:endoplasmic reticulum membrane"/>
    <property type="evidence" value="ECO:0007669"/>
    <property type="project" value="UniProtKB-SubCell"/>
</dbReference>
<dbReference type="GeneID" id="28976863"/>
<keyword evidence="14" id="KW-0594">Phospholipid biosynthesis</keyword>
<keyword evidence="8 18" id="KW-0808">Transferase</keyword>
<dbReference type="PROSITE" id="PS00379">
    <property type="entry name" value="CDP_ALCOHOL_P_TRANSF"/>
    <property type="match status" value="1"/>
</dbReference>
<comment type="subcellular location">
    <subcellularLocation>
        <location evidence="2">Endoplasmic reticulum membrane</location>
        <topology evidence="2">Multi-pass membrane protein</topology>
    </subcellularLocation>
</comment>
<keyword evidence="10" id="KW-0256">Endoplasmic reticulum</keyword>
<keyword evidence="7" id="KW-0444">Lipid biosynthesis</keyword>
<sequence length="296" mass="31769">MPGTAAELTTPPVTGAPAQASPKASAPIDQPDSAAKALAARRESTSIDNSLKAALEKPSNAATQATAAAKEESAKLKEFVQDDRHFSLVRNFRLADCVTLGNGFCGALSLFSSAEYLRTNDQRFLWRALAFPLLGMIFDALDGKVARWRRESSMLGQELDSLADSISFGVAPAFVAWTLGLRTPIDTAFLTLFICAGIARLARFNATVALVPKDDTGKSKYFEGLPIPSSLFICAGMAVCVYQGRFDGPQGQGNGLPWGLVEPLREHVGVEVHWFAVLFAGWAAAMVSKTLRIPKF</sequence>
<comment type="pathway">
    <text evidence="3">Lipid metabolism.</text>
</comment>
<dbReference type="STRING" id="578459.A0A194SB31"/>
<evidence type="ECO:0000256" key="18">
    <source>
        <dbReference type="RuleBase" id="RU003750"/>
    </source>
</evidence>
<evidence type="ECO:0000256" key="3">
    <source>
        <dbReference type="ARBA" id="ARBA00005189"/>
    </source>
</evidence>
<dbReference type="AlphaFoldDB" id="A0A194SB31"/>
<comment type="catalytic activity">
    <reaction evidence="1">
        <text>a CDP-1,2-diacyl-sn-glycerol + L-serine = a 1,2-diacyl-sn-glycero-3-phospho-L-serine + CMP + H(+)</text>
        <dbReference type="Rhea" id="RHEA:16913"/>
        <dbReference type="ChEBI" id="CHEBI:15378"/>
        <dbReference type="ChEBI" id="CHEBI:33384"/>
        <dbReference type="ChEBI" id="CHEBI:57262"/>
        <dbReference type="ChEBI" id="CHEBI:58332"/>
        <dbReference type="ChEBI" id="CHEBI:60377"/>
        <dbReference type="EC" id="2.7.8.8"/>
    </reaction>
</comment>
<dbReference type="InterPro" id="IPR043130">
    <property type="entry name" value="CDP-OH_PTrfase_TM_dom"/>
</dbReference>
<organism evidence="20 21">
    <name type="scientific">Rhodotorula graminis (strain WP1)</name>
    <dbReference type="NCBI Taxonomy" id="578459"/>
    <lineage>
        <taxon>Eukaryota</taxon>
        <taxon>Fungi</taxon>
        <taxon>Dikarya</taxon>
        <taxon>Basidiomycota</taxon>
        <taxon>Pucciniomycotina</taxon>
        <taxon>Microbotryomycetes</taxon>
        <taxon>Sporidiobolales</taxon>
        <taxon>Sporidiobolaceae</taxon>
        <taxon>Rhodotorula</taxon>
    </lineage>
</organism>
<dbReference type="GO" id="GO:0003882">
    <property type="term" value="F:CDP-diacylglycerol-serine O-phosphatidyltransferase activity"/>
    <property type="evidence" value="ECO:0007669"/>
    <property type="project" value="UniProtKB-EC"/>
</dbReference>
<dbReference type="GO" id="GO:0006659">
    <property type="term" value="P:phosphatidylserine biosynthetic process"/>
    <property type="evidence" value="ECO:0007669"/>
    <property type="project" value="UniProtKB-ARBA"/>
</dbReference>
<dbReference type="PANTHER" id="PTHR14269:SF61">
    <property type="entry name" value="CDP-DIACYLGLYCEROL--SERINE O-PHOSPHATIDYLTRANSFERASE"/>
    <property type="match status" value="1"/>
</dbReference>
<protein>
    <recommendedName>
        <fullName evidence="6">CDP-diacylglycerol--serine O-phosphatidyltransferase</fullName>
        <ecNumber evidence="5">2.7.8.8</ecNumber>
    </recommendedName>
    <alternativeName>
        <fullName evidence="16">Phosphatidylserine synthase</fullName>
    </alternativeName>
</protein>
<evidence type="ECO:0000256" key="13">
    <source>
        <dbReference type="ARBA" id="ARBA00023136"/>
    </source>
</evidence>
<keyword evidence="21" id="KW-1185">Reference proteome</keyword>
<feature type="compositionally biased region" description="Low complexity" evidence="19">
    <location>
        <begin position="16"/>
        <end position="27"/>
    </location>
</feature>
<proteinExistence type="inferred from homology"/>
<evidence type="ECO:0000256" key="5">
    <source>
        <dbReference type="ARBA" id="ARBA00013174"/>
    </source>
</evidence>
<dbReference type="FunFam" id="1.20.120.1760:FF:000022">
    <property type="entry name" value="CDP-diacylglycerol--serine O-phosphatidyltransferase"/>
    <property type="match status" value="1"/>
</dbReference>
<accession>A0A194SB31</accession>
<evidence type="ECO:0000256" key="10">
    <source>
        <dbReference type="ARBA" id="ARBA00022824"/>
    </source>
</evidence>
<dbReference type="Proteomes" id="UP000053890">
    <property type="component" value="Unassembled WGS sequence"/>
</dbReference>
<evidence type="ECO:0000256" key="11">
    <source>
        <dbReference type="ARBA" id="ARBA00022989"/>
    </source>
</evidence>
<evidence type="ECO:0000256" key="4">
    <source>
        <dbReference type="ARBA" id="ARBA00010441"/>
    </source>
</evidence>
<evidence type="ECO:0000256" key="12">
    <source>
        <dbReference type="ARBA" id="ARBA00023098"/>
    </source>
</evidence>
<keyword evidence="15" id="KW-1208">Phospholipid metabolism</keyword>
<evidence type="ECO:0000256" key="17">
    <source>
        <dbReference type="ARBA" id="ARBA00060701"/>
    </source>
</evidence>
<comment type="pathway">
    <text evidence="17">Phospholipid metabolism; phosphatidylethanolamine biosynthesis; phosphatidylethanolamine from CDP-diacylglycerol: step 1/2.</text>
</comment>
<dbReference type="NCBIfam" id="TIGR00473">
    <property type="entry name" value="pssA"/>
    <property type="match status" value="1"/>
</dbReference>
<dbReference type="OMA" id="QDDRHFS"/>
<evidence type="ECO:0000256" key="19">
    <source>
        <dbReference type="SAM" id="MobiDB-lite"/>
    </source>
</evidence>
<keyword evidence="9" id="KW-0812">Transmembrane</keyword>
<dbReference type="InterPro" id="IPR048254">
    <property type="entry name" value="CDP_ALCOHOL_P_TRANSF_CS"/>
</dbReference>
<dbReference type="Pfam" id="PF01066">
    <property type="entry name" value="CDP-OH_P_transf"/>
    <property type="match status" value="1"/>
</dbReference>
<dbReference type="OrthoDB" id="448573at2759"/>
<evidence type="ECO:0000313" key="21">
    <source>
        <dbReference type="Proteomes" id="UP000053890"/>
    </source>
</evidence>
<dbReference type="RefSeq" id="XP_018272655.1">
    <property type="nucleotide sequence ID" value="XM_018416415.1"/>
</dbReference>
<dbReference type="Gene3D" id="1.20.120.1760">
    <property type="match status" value="1"/>
</dbReference>
<evidence type="ECO:0000256" key="14">
    <source>
        <dbReference type="ARBA" id="ARBA00023209"/>
    </source>
</evidence>
<evidence type="ECO:0000256" key="7">
    <source>
        <dbReference type="ARBA" id="ARBA00022516"/>
    </source>
</evidence>
<evidence type="ECO:0000256" key="15">
    <source>
        <dbReference type="ARBA" id="ARBA00023264"/>
    </source>
</evidence>
<feature type="region of interest" description="Disordered" evidence="19">
    <location>
        <begin position="1"/>
        <end position="43"/>
    </location>
</feature>
<dbReference type="EC" id="2.7.8.8" evidence="5"/>
<dbReference type="InterPro" id="IPR004533">
    <property type="entry name" value="CDP-diaglyc--ser_O-PTrfase"/>
</dbReference>
<dbReference type="InterPro" id="IPR000462">
    <property type="entry name" value="CDP-OH_P_trans"/>
</dbReference>
<keyword evidence="11" id="KW-1133">Transmembrane helix</keyword>
<evidence type="ECO:0000256" key="6">
    <source>
        <dbReference type="ARBA" id="ARBA00017171"/>
    </source>
</evidence>
<keyword evidence="13" id="KW-0472">Membrane</keyword>